<evidence type="ECO:0000313" key="3">
    <source>
        <dbReference type="Proteomes" id="UP001500503"/>
    </source>
</evidence>
<dbReference type="InterPro" id="IPR012338">
    <property type="entry name" value="Beta-lactam/transpept-like"/>
</dbReference>
<evidence type="ECO:0000313" key="2">
    <source>
        <dbReference type="EMBL" id="GAA4505269.1"/>
    </source>
</evidence>
<feature type="domain" description="Beta-lactamase-related" evidence="1">
    <location>
        <begin position="5"/>
        <end position="339"/>
    </location>
</feature>
<proteinExistence type="predicted"/>
<dbReference type="PANTHER" id="PTHR46825">
    <property type="entry name" value="D-ALANYL-D-ALANINE-CARBOXYPEPTIDASE/ENDOPEPTIDASE AMPH"/>
    <property type="match status" value="1"/>
</dbReference>
<dbReference type="Gene3D" id="3.40.710.10">
    <property type="entry name" value="DD-peptidase/beta-lactamase superfamily"/>
    <property type="match status" value="1"/>
</dbReference>
<reference evidence="3" key="1">
    <citation type="journal article" date="2019" name="Int. J. Syst. Evol. Microbiol.">
        <title>The Global Catalogue of Microorganisms (GCM) 10K type strain sequencing project: providing services to taxonomists for standard genome sequencing and annotation.</title>
        <authorList>
            <consortium name="The Broad Institute Genomics Platform"/>
            <consortium name="The Broad Institute Genome Sequencing Center for Infectious Disease"/>
            <person name="Wu L."/>
            <person name="Ma J."/>
        </authorList>
    </citation>
    <scope>NUCLEOTIDE SEQUENCE [LARGE SCALE GENOMIC DNA]</scope>
    <source>
        <strain evidence="3">JCM 17933</strain>
    </source>
</reference>
<accession>A0ABP8QMQ8</accession>
<dbReference type="GO" id="GO:0016787">
    <property type="term" value="F:hydrolase activity"/>
    <property type="evidence" value="ECO:0007669"/>
    <property type="project" value="UniProtKB-KW"/>
</dbReference>
<evidence type="ECO:0000259" key="1">
    <source>
        <dbReference type="Pfam" id="PF00144"/>
    </source>
</evidence>
<dbReference type="InterPro" id="IPR001466">
    <property type="entry name" value="Beta-lactam-related"/>
</dbReference>
<keyword evidence="3" id="KW-1185">Reference proteome</keyword>
<dbReference type="PANTHER" id="PTHR46825:SF9">
    <property type="entry name" value="BETA-LACTAMASE-RELATED DOMAIN-CONTAINING PROTEIN"/>
    <property type="match status" value="1"/>
</dbReference>
<gene>
    <name evidence="2" type="ORF">GCM10023191_060690</name>
</gene>
<keyword evidence="2" id="KW-0378">Hydrolase</keyword>
<protein>
    <submittedName>
        <fullName evidence="2">Serine hydrolase domain-containing protein</fullName>
    </submittedName>
</protein>
<dbReference type="EMBL" id="BAABHF010000038">
    <property type="protein sequence ID" value="GAA4505269.1"/>
    <property type="molecule type" value="Genomic_DNA"/>
</dbReference>
<comment type="caution">
    <text evidence="2">The sequence shown here is derived from an EMBL/GenBank/DDBJ whole genome shotgun (WGS) entry which is preliminary data.</text>
</comment>
<sequence length="477" mass="51142">MTEDVDALLRSVVDEGAALGIGYGVVDRTGLVHAGGHGVISEGGPRPEPSTAFRIASMSKSFTAAAVMLLAERGALCLADPVSRHVPEFAAVRLPTSDSPQVTVEMLLSMSAGLPTDDPWADRQESMSREEFGRLLTSGVRFVSVPGTAYEYSNLGYALLGRVVEAASGECFHAFVREQLIQPLGLTSTGYDTSVKAPGGVATGHVRVDGRWQALPFSEPGVFSAIGGLFSTVEDLALWVRWLADAFPARDGADPGPLSRASRRAMQQVQRARPAGDGPVGYGYGLVIHHEPEWGTVVSHSGGYPGFGSHMRWHPDSGLGVVALTNARYVSGSEKVAEALRTVLAEAADPPGPAPLWPETSEARTAVERLLREWDGASAGAWLAGNVAMDLDLARRRSRIERLVEEVGPLLEPSDALLRTDSPAHAVWEIRGERGSLRCEIRLTPEDPPKIQTLNVRRLGARDRREATRAASRHNAM</sequence>
<name>A0ABP8QMQ8_9ACTN</name>
<dbReference type="RefSeq" id="WP_345469617.1">
    <property type="nucleotide sequence ID" value="NZ_BAABHF010000038.1"/>
</dbReference>
<organism evidence="2 3">
    <name type="scientific">Actinoallomurus oryzae</name>
    <dbReference type="NCBI Taxonomy" id="502180"/>
    <lineage>
        <taxon>Bacteria</taxon>
        <taxon>Bacillati</taxon>
        <taxon>Actinomycetota</taxon>
        <taxon>Actinomycetes</taxon>
        <taxon>Streptosporangiales</taxon>
        <taxon>Thermomonosporaceae</taxon>
        <taxon>Actinoallomurus</taxon>
    </lineage>
</organism>
<dbReference type="Proteomes" id="UP001500503">
    <property type="component" value="Unassembled WGS sequence"/>
</dbReference>
<dbReference type="SUPFAM" id="SSF56601">
    <property type="entry name" value="beta-lactamase/transpeptidase-like"/>
    <property type="match status" value="1"/>
</dbReference>
<dbReference type="InterPro" id="IPR050491">
    <property type="entry name" value="AmpC-like"/>
</dbReference>
<dbReference type="Pfam" id="PF00144">
    <property type="entry name" value="Beta-lactamase"/>
    <property type="match status" value="1"/>
</dbReference>